<organism evidence="1 2">
    <name type="scientific">Trema orientale</name>
    <name type="common">Charcoal tree</name>
    <name type="synonym">Celtis orientalis</name>
    <dbReference type="NCBI Taxonomy" id="63057"/>
    <lineage>
        <taxon>Eukaryota</taxon>
        <taxon>Viridiplantae</taxon>
        <taxon>Streptophyta</taxon>
        <taxon>Embryophyta</taxon>
        <taxon>Tracheophyta</taxon>
        <taxon>Spermatophyta</taxon>
        <taxon>Magnoliopsida</taxon>
        <taxon>eudicotyledons</taxon>
        <taxon>Gunneridae</taxon>
        <taxon>Pentapetalae</taxon>
        <taxon>rosids</taxon>
        <taxon>fabids</taxon>
        <taxon>Rosales</taxon>
        <taxon>Cannabaceae</taxon>
        <taxon>Trema</taxon>
    </lineage>
</organism>
<dbReference type="Proteomes" id="UP000237000">
    <property type="component" value="Unassembled WGS sequence"/>
</dbReference>
<reference evidence="2" key="1">
    <citation type="submission" date="2016-06" db="EMBL/GenBank/DDBJ databases">
        <title>Parallel loss of symbiosis genes in relatives of nitrogen-fixing non-legume Parasponia.</title>
        <authorList>
            <person name="Van Velzen R."/>
            <person name="Holmer R."/>
            <person name="Bu F."/>
            <person name="Rutten L."/>
            <person name="Van Zeijl A."/>
            <person name="Liu W."/>
            <person name="Santuari L."/>
            <person name="Cao Q."/>
            <person name="Sharma T."/>
            <person name="Shen D."/>
            <person name="Roswanjaya Y."/>
            <person name="Wardhani T."/>
            <person name="Kalhor M.S."/>
            <person name="Jansen J."/>
            <person name="Van den Hoogen J."/>
            <person name="Gungor B."/>
            <person name="Hartog M."/>
            <person name="Hontelez J."/>
            <person name="Verver J."/>
            <person name="Yang W.-C."/>
            <person name="Schijlen E."/>
            <person name="Repin R."/>
            <person name="Schilthuizen M."/>
            <person name="Schranz E."/>
            <person name="Heidstra R."/>
            <person name="Miyata K."/>
            <person name="Fedorova E."/>
            <person name="Kohlen W."/>
            <person name="Bisseling T."/>
            <person name="Smit S."/>
            <person name="Geurts R."/>
        </authorList>
    </citation>
    <scope>NUCLEOTIDE SEQUENCE [LARGE SCALE GENOMIC DNA]</scope>
    <source>
        <strain evidence="2">cv. RG33-2</strain>
    </source>
</reference>
<name>A0A2P5AQF7_TREOI</name>
<dbReference type="AlphaFoldDB" id="A0A2P5AQF7"/>
<evidence type="ECO:0000313" key="1">
    <source>
        <dbReference type="EMBL" id="PON38774.1"/>
    </source>
</evidence>
<dbReference type="InParanoid" id="A0A2P5AQF7"/>
<comment type="caution">
    <text evidence="1">The sequence shown here is derived from an EMBL/GenBank/DDBJ whole genome shotgun (WGS) entry which is preliminary data.</text>
</comment>
<keyword evidence="2" id="KW-1185">Reference proteome</keyword>
<protein>
    <submittedName>
        <fullName evidence="1">Uncharacterized protein</fullName>
    </submittedName>
</protein>
<proteinExistence type="predicted"/>
<evidence type="ECO:0000313" key="2">
    <source>
        <dbReference type="Proteomes" id="UP000237000"/>
    </source>
</evidence>
<dbReference type="EMBL" id="JXTC01000742">
    <property type="protein sequence ID" value="PON38774.1"/>
    <property type="molecule type" value="Genomic_DNA"/>
</dbReference>
<accession>A0A2P5AQF7</accession>
<sequence length="71" mass="8099">MRHGNRILLCEEAKPTLNPTVETTLCLNRWQISAGAQSFPIAVHRFVDVRDVALTCTFKRLKFLQLVENTS</sequence>
<gene>
    <name evidence="1" type="ORF">TorRG33x02_344310</name>
</gene>